<keyword evidence="1" id="KW-0812">Transmembrane</keyword>
<comment type="caution">
    <text evidence="2">The sequence shown here is derived from an EMBL/GenBank/DDBJ whole genome shotgun (WGS) entry which is preliminary data.</text>
</comment>
<name>A0ABW4MDP8_9SPHN</name>
<dbReference type="RefSeq" id="WP_381514424.1">
    <property type="nucleotide sequence ID" value="NZ_JBHUEL010000009.1"/>
</dbReference>
<reference evidence="3" key="1">
    <citation type="journal article" date="2019" name="Int. J. Syst. Evol. Microbiol.">
        <title>The Global Catalogue of Microorganisms (GCM) 10K type strain sequencing project: providing services to taxonomists for standard genome sequencing and annotation.</title>
        <authorList>
            <consortium name="The Broad Institute Genomics Platform"/>
            <consortium name="The Broad Institute Genome Sequencing Center for Infectious Disease"/>
            <person name="Wu L."/>
            <person name="Ma J."/>
        </authorList>
    </citation>
    <scope>NUCLEOTIDE SEQUENCE [LARGE SCALE GENOMIC DNA]</scope>
    <source>
        <strain evidence="3">CGMCC 1.12449</strain>
    </source>
</reference>
<keyword evidence="1" id="KW-0472">Membrane</keyword>
<accession>A0ABW4MDP8</accession>
<organism evidence="2 3">
    <name type="scientific">Sphingorhabdus buctiana</name>
    <dbReference type="NCBI Taxonomy" id="1508805"/>
    <lineage>
        <taxon>Bacteria</taxon>
        <taxon>Pseudomonadati</taxon>
        <taxon>Pseudomonadota</taxon>
        <taxon>Alphaproteobacteria</taxon>
        <taxon>Sphingomonadales</taxon>
        <taxon>Sphingomonadaceae</taxon>
        <taxon>Sphingorhabdus</taxon>
    </lineage>
</organism>
<protein>
    <submittedName>
        <fullName evidence="2">HXXEE domain-containing protein</fullName>
    </submittedName>
</protein>
<gene>
    <name evidence="2" type="ORF">ACFSAG_10390</name>
</gene>
<keyword evidence="3" id="KW-1185">Reference proteome</keyword>
<proteinExistence type="predicted"/>
<dbReference type="InterPro" id="IPR025671">
    <property type="entry name" value="HXXEE"/>
</dbReference>
<sequence length="157" mass="17465">MTFLVTPIIFLVHIAEEWRHFPDWATRHFGATSRAWYVYSHIFLIAAISGICAQAASEPTRMWTIWAVAVQWGLFTNAIFHFATWWLFGEYSPGLFSAALLFVPVTIWQLGLVSLAGVDLATAISLGTVMGGVAVASLWLNMNIGWNFRRGSSETPA</sequence>
<dbReference type="Pfam" id="PF13787">
    <property type="entry name" value="HXXEE"/>
    <property type="match status" value="1"/>
</dbReference>
<dbReference type="EMBL" id="JBHUEL010000009">
    <property type="protein sequence ID" value="MFD1767249.1"/>
    <property type="molecule type" value="Genomic_DNA"/>
</dbReference>
<evidence type="ECO:0000256" key="1">
    <source>
        <dbReference type="SAM" id="Phobius"/>
    </source>
</evidence>
<feature type="transmembrane region" description="Helical" evidence="1">
    <location>
        <begin position="120"/>
        <end position="140"/>
    </location>
</feature>
<dbReference type="Proteomes" id="UP001597215">
    <property type="component" value="Unassembled WGS sequence"/>
</dbReference>
<evidence type="ECO:0000313" key="2">
    <source>
        <dbReference type="EMBL" id="MFD1767249.1"/>
    </source>
</evidence>
<keyword evidence="1" id="KW-1133">Transmembrane helix</keyword>
<feature type="transmembrane region" description="Helical" evidence="1">
    <location>
        <begin position="95"/>
        <end position="114"/>
    </location>
</feature>
<feature type="transmembrane region" description="Helical" evidence="1">
    <location>
        <begin position="63"/>
        <end position="88"/>
    </location>
</feature>
<evidence type="ECO:0000313" key="3">
    <source>
        <dbReference type="Proteomes" id="UP001597215"/>
    </source>
</evidence>
<feature type="transmembrane region" description="Helical" evidence="1">
    <location>
        <begin position="36"/>
        <end position="57"/>
    </location>
</feature>